<keyword evidence="1" id="KW-1185">Reference proteome</keyword>
<accession>A0A7E4WAZ5</accession>
<protein>
    <submittedName>
        <fullName evidence="2">DUF4912 domain-containing protein</fullName>
    </submittedName>
</protein>
<organism evidence="1 2">
    <name type="scientific">Panagrellus redivivus</name>
    <name type="common">Microworm</name>
    <dbReference type="NCBI Taxonomy" id="6233"/>
    <lineage>
        <taxon>Eukaryota</taxon>
        <taxon>Metazoa</taxon>
        <taxon>Ecdysozoa</taxon>
        <taxon>Nematoda</taxon>
        <taxon>Chromadorea</taxon>
        <taxon>Rhabditida</taxon>
        <taxon>Tylenchina</taxon>
        <taxon>Panagrolaimomorpha</taxon>
        <taxon>Panagrolaimoidea</taxon>
        <taxon>Panagrolaimidae</taxon>
        <taxon>Panagrellus</taxon>
    </lineage>
</organism>
<proteinExistence type="predicted"/>
<sequence length="157" mass="18319">MEAGIHRSEPPAFNKPIYRTLYESDDGTHGSHWMIDGVSRTTKMIPSDWASHTGEGVEQHAYKDIEYLRKNNGPLLPKLTLREPDVYCMRWSYLRPFIYICDGRNIYGYKTDVSGRQVLPKRNFTINVNEDQLFDDPMVDVIVVNERNHELLVSRRC</sequence>
<dbReference type="AlphaFoldDB" id="A0A7E4WAZ5"/>
<evidence type="ECO:0000313" key="1">
    <source>
        <dbReference type="Proteomes" id="UP000492821"/>
    </source>
</evidence>
<dbReference type="Proteomes" id="UP000492821">
    <property type="component" value="Unassembled WGS sequence"/>
</dbReference>
<name>A0A7E4WAZ5_PANRE</name>
<reference evidence="2" key="2">
    <citation type="submission" date="2020-10" db="UniProtKB">
        <authorList>
            <consortium name="WormBaseParasite"/>
        </authorList>
    </citation>
    <scope>IDENTIFICATION</scope>
</reference>
<evidence type="ECO:0000313" key="2">
    <source>
        <dbReference type="WBParaSite" id="Pan_g9513.t1"/>
    </source>
</evidence>
<reference evidence="1" key="1">
    <citation type="journal article" date="2013" name="Genetics">
        <title>The draft genome and transcriptome of Panagrellus redivivus are shaped by the harsh demands of a free-living lifestyle.</title>
        <authorList>
            <person name="Srinivasan J."/>
            <person name="Dillman A.R."/>
            <person name="Macchietto M.G."/>
            <person name="Heikkinen L."/>
            <person name="Lakso M."/>
            <person name="Fracchia K.M."/>
            <person name="Antoshechkin I."/>
            <person name="Mortazavi A."/>
            <person name="Wong G."/>
            <person name="Sternberg P.W."/>
        </authorList>
    </citation>
    <scope>NUCLEOTIDE SEQUENCE [LARGE SCALE GENOMIC DNA]</scope>
    <source>
        <strain evidence="1">MT8872</strain>
    </source>
</reference>
<dbReference type="WBParaSite" id="Pan_g9513.t1">
    <property type="protein sequence ID" value="Pan_g9513.t1"/>
    <property type="gene ID" value="Pan_g9513"/>
</dbReference>